<protein>
    <submittedName>
        <fullName evidence="2">Mor transcription activator</fullName>
    </submittedName>
</protein>
<dbReference type="Gene3D" id="1.10.10.60">
    <property type="entry name" value="Homeodomain-like"/>
    <property type="match status" value="1"/>
</dbReference>
<name>A0A4U8YP42_9BACT</name>
<dbReference type="PANTHER" id="PTHR37812:SF1">
    <property type="entry name" value="MU-LIKE PROPHAGE FLUMU PROTEIN C"/>
    <property type="match status" value="1"/>
</dbReference>
<dbReference type="InterPro" id="IPR009057">
    <property type="entry name" value="Homeodomain-like_sf"/>
</dbReference>
<evidence type="ECO:0000259" key="1">
    <source>
        <dbReference type="Pfam" id="PF08765"/>
    </source>
</evidence>
<dbReference type="SUPFAM" id="SSF46689">
    <property type="entry name" value="Homeodomain-like"/>
    <property type="match status" value="1"/>
</dbReference>
<dbReference type="Proteomes" id="UP000507962">
    <property type="component" value="Unassembled WGS sequence"/>
</dbReference>
<reference evidence="2 3" key="1">
    <citation type="submission" date="2019-03" db="EMBL/GenBank/DDBJ databases">
        <authorList>
            <person name="Nijsse B."/>
        </authorList>
    </citation>
    <scope>NUCLEOTIDE SEQUENCE [LARGE SCALE GENOMIC DNA]</scope>
    <source>
        <strain evidence="2">Desulfoluna butyratoxydans MSL71</strain>
    </source>
</reference>
<evidence type="ECO:0000313" key="2">
    <source>
        <dbReference type="EMBL" id="VFQ45965.1"/>
    </source>
</evidence>
<dbReference type="RefSeq" id="WP_180143131.1">
    <property type="nucleotide sequence ID" value="NZ_CAADHO010000007.1"/>
</dbReference>
<dbReference type="InterPro" id="IPR014875">
    <property type="entry name" value="Mor_transcription_activator"/>
</dbReference>
<organism evidence="2 3">
    <name type="scientific">Desulfoluna butyratoxydans</name>
    <dbReference type="NCBI Taxonomy" id="231438"/>
    <lineage>
        <taxon>Bacteria</taxon>
        <taxon>Pseudomonadati</taxon>
        <taxon>Thermodesulfobacteriota</taxon>
        <taxon>Desulfobacteria</taxon>
        <taxon>Desulfobacterales</taxon>
        <taxon>Desulfolunaceae</taxon>
        <taxon>Desulfoluna</taxon>
    </lineage>
</organism>
<keyword evidence="3" id="KW-1185">Reference proteome</keyword>
<sequence>MKRNAEQSKLFDPNTMDAKQVLSGLDPSVRDDQRLWPTLLAELVDVVDDHFQDWAKMEPEEALEWSQNVIVVIAHYLGGRNVYLPRDDKLKRAIRDAMIFRLFDGCNQRELSRKTGLTTAQIYNIISKQRSLRKDRDQHKRSFD</sequence>
<dbReference type="PANTHER" id="PTHR37812">
    <property type="entry name" value="MU-LIKE PROPHAGE FLUMU PROTEIN C"/>
    <property type="match status" value="1"/>
</dbReference>
<evidence type="ECO:0000313" key="3">
    <source>
        <dbReference type="Proteomes" id="UP000507962"/>
    </source>
</evidence>
<dbReference type="InterPro" id="IPR052411">
    <property type="entry name" value="c-mor_Regulatory_Protein"/>
</dbReference>
<gene>
    <name evidence="2" type="ORF">MSL71_36280</name>
</gene>
<accession>A0A4U8YP42</accession>
<dbReference type="Pfam" id="PF08765">
    <property type="entry name" value="Mor"/>
    <property type="match status" value="1"/>
</dbReference>
<dbReference type="EMBL" id="CAADHO010000007">
    <property type="protein sequence ID" value="VFQ45965.1"/>
    <property type="molecule type" value="Genomic_DNA"/>
</dbReference>
<proteinExistence type="predicted"/>
<dbReference type="AlphaFoldDB" id="A0A4U8YP42"/>
<feature type="domain" description="Mor transcription activator" evidence="1">
    <location>
        <begin position="36"/>
        <end position="139"/>
    </location>
</feature>